<dbReference type="EMBL" id="VSRR010005720">
    <property type="protein sequence ID" value="MPC43191.1"/>
    <property type="molecule type" value="Genomic_DNA"/>
</dbReference>
<reference evidence="2 3" key="1">
    <citation type="submission" date="2019-05" db="EMBL/GenBank/DDBJ databases">
        <title>Another draft genome of Portunus trituberculatus and its Hox gene families provides insights of decapod evolution.</title>
        <authorList>
            <person name="Jeong J.-H."/>
            <person name="Song I."/>
            <person name="Kim S."/>
            <person name="Choi T."/>
            <person name="Kim D."/>
            <person name="Ryu S."/>
            <person name="Kim W."/>
        </authorList>
    </citation>
    <scope>NUCLEOTIDE SEQUENCE [LARGE SCALE GENOMIC DNA]</scope>
    <source>
        <tissue evidence="2">Muscle</tissue>
    </source>
</reference>
<accession>A0A5B7F7R3</accession>
<dbReference type="AlphaFoldDB" id="A0A5B7F7R3"/>
<sequence>MCPAQPPSPGKRTLCREGRAGEDGKASGMERRQPPRHSSSCHVGVPRRACWRAGTSTRGCLADSCEAEQARTQTSAL</sequence>
<evidence type="ECO:0000256" key="1">
    <source>
        <dbReference type="SAM" id="MobiDB-lite"/>
    </source>
</evidence>
<protein>
    <submittedName>
        <fullName evidence="2">Uncharacterized protein</fullName>
    </submittedName>
</protein>
<evidence type="ECO:0000313" key="3">
    <source>
        <dbReference type="Proteomes" id="UP000324222"/>
    </source>
</evidence>
<proteinExistence type="predicted"/>
<feature type="region of interest" description="Disordered" evidence="1">
    <location>
        <begin position="1"/>
        <end position="43"/>
    </location>
</feature>
<organism evidence="2 3">
    <name type="scientific">Portunus trituberculatus</name>
    <name type="common">Swimming crab</name>
    <name type="synonym">Neptunus trituberculatus</name>
    <dbReference type="NCBI Taxonomy" id="210409"/>
    <lineage>
        <taxon>Eukaryota</taxon>
        <taxon>Metazoa</taxon>
        <taxon>Ecdysozoa</taxon>
        <taxon>Arthropoda</taxon>
        <taxon>Crustacea</taxon>
        <taxon>Multicrustacea</taxon>
        <taxon>Malacostraca</taxon>
        <taxon>Eumalacostraca</taxon>
        <taxon>Eucarida</taxon>
        <taxon>Decapoda</taxon>
        <taxon>Pleocyemata</taxon>
        <taxon>Brachyura</taxon>
        <taxon>Eubrachyura</taxon>
        <taxon>Portunoidea</taxon>
        <taxon>Portunidae</taxon>
        <taxon>Portuninae</taxon>
        <taxon>Portunus</taxon>
    </lineage>
</organism>
<feature type="compositionally biased region" description="Basic and acidic residues" evidence="1">
    <location>
        <begin position="14"/>
        <end position="33"/>
    </location>
</feature>
<comment type="caution">
    <text evidence="2">The sequence shown here is derived from an EMBL/GenBank/DDBJ whole genome shotgun (WGS) entry which is preliminary data.</text>
</comment>
<gene>
    <name evidence="2" type="ORF">E2C01_036830</name>
</gene>
<dbReference type="Proteomes" id="UP000324222">
    <property type="component" value="Unassembled WGS sequence"/>
</dbReference>
<evidence type="ECO:0000313" key="2">
    <source>
        <dbReference type="EMBL" id="MPC43191.1"/>
    </source>
</evidence>
<name>A0A5B7F7R3_PORTR</name>
<keyword evidence="3" id="KW-1185">Reference proteome</keyword>